<comment type="similarity">
    <text evidence="2">Belongs to the polysaccharide deacetylase family.</text>
</comment>
<dbReference type="InterPro" id="IPR022560">
    <property type="entry name" value="DUF3473"/>
</dbReference>
<evidence type="ECO:0000256" key="3">
    <source>
        <dbReference type="ARBA" id="ARBA00020071"/>
    </source>
</evidence>
<dbReference type="Pfam" id="PF01522">
    <property type="entry name" value="Polysacc_deac_1"/>
    <property type="match status" value="1"/>
</dbReference>
<dbReference type="RefSeq" id="WP_116393199.1">
    <property type="nucleotide sequence ID" value="NZ_QUQO01000002.1"/>
</dbReference>
<comment type="caution">
    <text evidence="6">The sequence shown here is derived from an EMBL/GenBank/DDBJ whole genome shotgun (WGS) entry which is preliminary data.</text>
</comment>
<dbReference type="InterPro" id="IPR002509">
    <property type="entry name" value="NODB_dom"/>
</dbReference>
<dbReference type="Gene3D" id="3.20.20.370">
    <property type="entry name" value="Glycoside hydrolase/deacetylase"/>
    <property type="match status" value="1"/>
</dbReference>
<dbReference type="SUPFAM" id="SSF88713">
    <property type="entry name" value="Glycoside hydrolase/deacetylase"/>
    <property type="match status" value="1"/>
</dbReference>
<dbReference type="NCBIfam" id="TIGR03006">
    <property type="entry name" value="pepcterm_polyde"/>
    <property type="match status" value="1"/>
</dbReference>
<protein>
    <recommendedName>
        <fullName evidence="3">Chitooligosaccharide deacetylase</fullName>
    </recommendedName>
    <alternativeName>
        <fullName evidence="4">Nodulation protein B</fullName>
    </alternativeName>
</protein>
<dbReference type="InterPro" id="IPR014344">
    <property type="entry name" value="XrtA_polysacc_deacetyl"/>
</dbReference>
<accession>A0A371R7R0</accession>
<name>A0A371R7R0_9PROT</name>
<dbReference type="OrthoDB" id="9784220at2"/>
<comment type="function">
    <text evidence="1">Is involved in generating a small heat-stable compound (Nod), an acylated oligomer of N-acetylglucosamine, that stimulates mitosis in various plant protoplasts.</text>
</comment>
<dbReference type="PANTHER" id="PTHR47561:SF1">
    <property type="entry name" value="POLYSACCHARIDE DEACETYLASE FAMILY PROTEIN (AFU_ORTHOLOGUE AFUA_6G05030)"/>
    <property type="match status" value="1"/>
</dbReference>
<evidence type="ECO:0000256" key="2">
    <source>
        <dbReference type="ARBA" id="ARBA00010973"/>
    </source>
</evidence>
<proteinExistence type="inferred from homology"/>
<dbReference type="PROSITE" id="PS51677">
    <property type="entry name" value="NODB"/>
    <property type="match status" value="1"/>
</dbReference>
<dbReference type="InParanoid" id="A0A371R7R0"/>
<dbReference type="EMBL" id="QUQO01000002">
    <property type="protein sequence ID" value="RFB01483.1"/>
    <property type="molecule type" value="Genomic_DNA"/>
</dbReference>
<evidence type="ECO:0000259" key="5">
    <source>
        <dbReference type="PROSITE" id="PS51677"/>
    </source>
</evidence>
<dbReference type="GO" id="GO:0016810">
    <property type="term" value="F:hydrolase activity, acting on carbon-nitrogen (but not peptide) bonds"/>
    <property type="evidence" value="ECO:0007669"/>
    <property type="project" value="InterPro"/>
</dbReference>
<dbReference type="Proteomes" id="UP000264589">
    <property type="component" value="Unassembled WGS sequence"/>
</dbReference>
<gene>
    <name evidence="6" type="ORF">DX908_14440</name>
</gene>
<organism evidence="6 7">
    <name type="scientific">Parvularcula marina</name>
    <dbReference type="NCBI Taxonomy" id="2292771"/>
    <lineage>
        <taxon>Bacteria</taxon>
        <taxon>Pseudomonadati</taxon>
        <taxon>Pseudomonadota</taxon>
        <taxon>Alphaproteobacteria</taxon>
        <taxon>Parvularculales</taxon>
        <taxon>Parvularculaceae</taxon>
        <taxon>Parvularcula</taxon>
    </lineage>
</organism>
<evidence type="ECO:0000313" key="6">
    <source>
        <dbReference type="EMBL" id="RFB01483.1"/>
    </source>
</evidence>
<dbReference type="CDD" id="cd10941">
    <property type="entry name" value="CE4_PuuE_HpPgdA_like_2"/>
    <property type="match status" value="1"/>
</dbReference>
<evidence type="ECO:0000313" key="7">
    <source>
        <dbReference type="Proteomes" id="UP000264589"/>
    </source>
</evidence>
<dbReference type="PANTHER" id="PTHR47561">
    <property type="entry name" value="POLYSACCHARIDE DEACETYLASE FAMILY PROTEIN (AFU_ORTHOLOGUE AFUA_6G05030)"/>
    <property type="match status" value="1"/>
</dbReference>
<dbReference type="Pfam" id="PF11959">
    <property type="entry name" value="DUF3473"/>
    <property type="match status" value="1"/>
</dbReference>
<sequence>MSVDVEDWFQVWALSSVISREDWDDHALRVEDSTSRLLDLFAAKGAGCTFFILGWVAERLPGLIRRMAEEGHEIASHGWDHTKVFDQTPDEFREDIRKTKACLEDIAQVTVTGFRAAGFSIDSRTPWAHEILAEEGHLYSSSSHPIAHDHYGDPDAPLGVHVAGGALVEIPVAVQEIFGRRQSCAGGGWFRAMPYPVSRSLWRRLEGAGRQGVFYFHPWEVDPDQPKVGGLSLKSRLRHRLNLPVMERKVGRLLDDFRWGRIDQVFAEDIARGATL</sequence>
<dbReference type="InterPro" id="IPR045235">
    <property type="entry name" value="PuuE_HpPgdA-like"/>
</dbReference>
<feature type="domain" description="NodB homology" evidence="5">
    <location>
        <begin position="15"/>
        <end position="276"/>
    </location>
</feature>
<dbReference type="AlphaFoldDB" id="A0A371R7R0"/>
<evidence type="ECO:0000256" key="4">
    <source>
        <dbReference type="ARBA" id="ARBA00032976"/>
    </source>
</evidence>
<keyword evidence="7" id="KW-1185">Reference proteome</keyword>
<dbReference type="InterPro" id="IPR011330">
    <property type="entry name" value="Glyco_hydro/deAcase_b/a-brl"/>
</dbReference>
<dbReference type="GO" id="GO:0005975">
    <property type="term" value="P:carbohydrate metabolic process"/>
    <property type="evidence" value="ECO:0007669"/>
    <property type="project" value="InterPro"/>
</dbReference>
<reference evidence="6 7" key="1">
    <citation type="submission" date="2018-08" db="EMBL/GenBank/DDBJ databases">
        <title>Parvularcula sp. SM1705, isolated from surface water of the South Sea China.</title>
        <authorList>
            <person name="Sun L."/>
        </authorList>
    </citation>
    <scope>NUCLEOTIDE SEQUENCE [LARGE SCALE GENOMIC DNA]</scope>
    <source>
        <strain evidence="6 7">SM1705</strain>
    </source>
</reference>
<evidence type="ECO:0000256" key="1">
    <source>
        <dbReference type="ARBA" id="ARBA00003236"/>
    </source>
</evidence>